<dbReference type="GO" id="GO:0007029">
    <property type="term" value="P:endoplasmic reticulum organization"/>
    <property type="evidence" value="ECO:0007669"/>
    <property type="project" value="TreeGrafter"/>
</dbReference>
<evidence type="ECO:0000256" key="15">
    <source>
        <dbReference type="ARBA" id="ARBA00041470"/>
    </source>
</evidence>
<evidence type="ECO:0000256" key="10">
    <source>
        <dbReference type="ARBA" id="ARBA00022927"/>
    </source>
</evidence>
<reference evidence="21" key="1">
    <citation type="submission" date="2025-08" db="UniProtKB">
        <authorList>
            <consortium name="RefSeq"/>
        </authorList>
    </citation>
    <scope>IDENTIFICATION</scope>
</reference>
<feature type="region of interest" description="Disordered" evidence="18">
    <location>
        <begin position="792"/>
        <end position="1029"/>
    </location>
</feature>
<dbReference type="GO" id="GO:0015031">
    <property type="term" value="P:protein transport"/>
    <property type="evidence" value="ECO:0007669"/>
    <property type="project" value="UniProtKB-KW"/>
</dbReference>
<dbReference type="RefSeq" id="XP_030629460.1">
    <property type="nucleotide sequence ID" value="XM_030773600.1"/>
</dbReference>
<keyword evidence="8" id="KW-0256">Endoplasmic reticulum</keyword>
<dbReference type="Gene3D" id="1.25.40.1030">
    <property type="match status" value="1"/>
</dbReference>
<keyword evidence="7" id="KW-0677">Repeat</keyword>
<evidence type="ECO:0000256" key="6">
    <source>
        <dbReference type="ARBA" id="ARBA00022574"/>
    </source>
</evidence>
<evidence type="ECO:0000256" key="18">
    <source>
        <dbReference type="SAM" id="MobiDB-lite"/>
    </source>
</evidence>
<dbReference type="Gene3D" id="1.20.940.10">
    <property type="entry name" value="Functional domain of the splicing factor Prp18"/>
    <property type="match status" value="1"/>
</dbReference>
<dbReference type="PROSITE" id="PS50082">
    <property type="entry name" value="WD_REPEATS_2"/>
    <property type="match status" value="2"/>
</dbReference>
<evidence type="ECO:0000256" key="1">
    <source>
        <dbReference type="ARBA" id="ARBA00004299"/>
    </source>
</evidence>
<dbReference type="OrthoDB" id="542917at2759"/>
<dbReference type="CTD" id="25956"/>
<keyword evidence="5" id="KW-0963">Cytoplasm</keyword>
<dbReference type="PRINTS" id="PR01217">
    <property type="entry name" value="PRICHEXTENSN"/>
</dbReference>
<feature type="compositionally biased region" description="Low complexity" evidence="18">
    <location>
        <begin position="967"/>
        <end position="981"/>
    </location>
</feature>
<feature type="repeat" description="WD" evidence="17">
    <location>
        <begin position="117"/>
        <end position="159"/>
    </location>
</feature>
<evidence type="ECO:0000256" key="2">
    <source>
        <dbReference type="ARBA" id="ARBA00004406"/>
    </source>
</evidence>
<proteinExistence type="inferred from homology"/>
<feature type="domain" description="Sec16 Sec23-binding" evidence="19">
    <location>
        <begin position="575"/>
        <end position="741"/>
    </location>
</feature>
<keyword evidence="11" id="KW-0472">Membrane</keyword>
<evidence type="ECO:0000256" key="17">
    <source>
        <dbReference type="PROSITE-ProRule" id="PRU00221"/>
    </source>
</evidence>
<gene>
    <name evidence="21" type="primary">sec31b</name>
</gene>
<dbReference type="Pfam" id="PF12931">
    <property type="entry name" value="TPR_Sec16"/>
    <property type="match status" value="1"/>
</dbReference>
<dbReference type="GO" id="GO:0030127">
    <property type="term" value="C:COPII vesicle coat"/>
    <property type="evidence" value="ECO:0007669"/>
    <property type="project" value="TreeGrafter"/>
</dbReference>
<evidence type="ECO:0000256" key="5">
    <source>
        <dbReference type="ARBA" id="ARBA00022490"/>
    </source>
</evidence>
<protein>
    <recommendedName>
        <fullName evidence="14">Protein transport protein Sec31A</fullName>
    </recommendedName>
    <alternativeName>
        <fullName evidence="16">SEC31-like protein 1</fullName>
    </alternativeName>
    <alternativeName>
        <fullName evidence="15">SEC31-related protein A</fullName>
    </alternativeName>
</protein>
<keyword evidence="6 17" id="KW-0853">WD repeat</keyword>
<feature type="compositionally biased region" description="Low complexity" evidence="18">
    <location>
        <begin position="808"/>
        <end position="817"/>
    </location>
</feature>
<dbReference type="Pfam" id="PF00400">
    <property type="entry name" value="WD40"/>
    <property type="match status" value="2"/>
</dbReference>
<keyword evidence="12" id="KW-0968">Cytoplasmic vesicle</keyword>
<dbReference type="GO" id="GO:0005198">
    <property type="term" value="F:structural molecule activity"/>
    <property type="evidence" value="ECO:0007669"/>
    <property type="project" value="TreeGrafter"/>
</dbReference>
<accession>A0A6J2V9C7</accession>
<dbReference type="PANTHER" id="PTHR13923">
    <property type="entry name" value="SEC31-RELATED PROTEIN"/>
    <property type="match status" value="1"/>
</dbReference>
<dbReference type="FunFam" id="2.130.10.10:FF:000009">
    <property type="entry name" value="Protein transport protein Sec31A isoform A"/>
    <property type="match status" value="1"/>
</dbReference>
<comment type="subcellular location">
    <subcellularLocation>
        <location evidence="1">Cytoplasmic vesicle</location>
        <location evidence="1">COPII-coated vesicle membrane</location>
        <topology evidence="1">Peripheral membrane protein</topology>
        <orientation evidence="1">Cytoplasmic side</orientation>
    </subcellularLocation>
    <subcellularLocation>
        <location evidence="2">Endoplasmic reticulum membrane</location>
        <topology evidence="2">Peripheral membrane protein</topology>
    </subcellularLocation>
</comment>
<dbReference type="InterPro" id="IPR019775">
    <property type="entry name" value="WD40_repeat_CS"/>
</dbReference>
<dbReference type="PANTHER" id="PTHR13923:SF22">
    <property type="entry name" value="PROTEIN TRANSPORT PROTEIN SEC31B"/>
    <property type="match status" value="1"/>
</dbReference>
<dbReference type="GO" id="GO:0090110">
    <property type="term" value="P:COPII-coated vesicle cargo loading"/>
    <property type="evidence" value="ECO:0007669"/>
    <property type="project" value="TreeGrafter"/>
</dbReference>
<evidence type="ECO:0000256" key="4">
    <source>
        <dbReference type="ARBA" id="ARBA00022448"/>
    </source>
</evidence>
<keyword evidence="9" id="KW-0931">ER-Golgi transport</keyword>
<dbReference type="Gene3D" id="2.130.10.10">
    <property type="entry name" value="YVTN repeat-like/Quinoprotein amine dehydrogenase"/>
    <property type="match status" value="1"/>
</dbReference>
<dbReference type="GO" id="GO:0070971">
    <property type="term" value="C:endoplasmic reticulum exit site"/>
    <property type="evidence" value="ECO:0007669"/>
    <property type="project" value="TreeGrafter"/>
</dbReference>
<name>A0A6J2V9C7_CHACN</name>
<dbReference type="InParanoid" id="A0A6J2V9C7"/>
<evidence type="ECO:0000313" key="20">
    <source>
        <dbReference type="Proteomes" id="UP000504632"/>
    </source>
</evidence>
<keyword evidence="20" id="KW-1185">Reference proteome</keyword>
<evidence type="ECO:0000256" key="3">
    <source>
        <dbReference type="ARBA" id="ARBA00009358"/>
    </source>
</evidence>
<dbReference type="InterPro" id="IPR040251">
    <property type="entry name" value="SEC31-like"/>
</dbReference>
<evidence type="ECO:0000256" key="7">
    <source>
        <dbReference type="ARBA" id="ARBA00022737"/>
    </source>
</evidence>
<dbReference type="SUPFAM" id="SSF50978">
    <property type="entry name" value="WD40 repeat-like"/>
    <property type="match status" value="1"/>
</dbReference>
<dbReference type="Proteomes" id="UP000504632">
    <property type="component" value="Chromosome 5"/>
</dbReference>
<keyword evidence="10" id="KW-0653">Protein transport</keyword>
<feature type="compositionally biased region" description="Pro residues" evidence="18">
    <location>
        <begin position="875"/>
        <end position="890"/>
    </location>
</feature>
<evidence type="ECO:0000256" key="8">
    <source>
        <dbReference type="ARBA" id="ARBA00022824"/>
    </source>
</evidence>
<evidence type="ECO:0000256" key="14">
    <source>
        <dbReference type="ARBA" id="ARBA00039468"/>
    </source>
</evidence>
<feature type="compositionally biased region" description="Low complexity" evidence="18">
    <location>
        <begin position="837"/>
        <end position="846"/>
    </location>
</feature>
<dbReference type="PROSITE" id="PS50294">
    <property type="entry name" value="WD_REPEATS_REGION"/>
    <property type="match status" value="1"/>
</dbReference>
<dbReference type="PROSITE" id="PS00678">
    <property type="entry name" value="WD_REPEATS_1"/>
    <property type="match status" value="1"/>
</dbReference>
<feature type="repeat" description="WD" evidence="17">
    <location>
        <begin position="258"/>
        <end position="300"/>
    </location>
</feature>
<evidence type="ECO:0000256" key="16">
    <source>
        <dbReference type="ARBA" id="ARBA00043112"/>
    </source>
</evidence>
<sequence>MRLKEILRTATQAWSPAAHHPAYLALGTSAQQLDASFNTTAALEIFEMDFADTSMDMKLRGSIPTSNRFHSLIWVTFGMGVDGSAGRLVGGSENGTVTVYSPDAIFTSGEDAVVGQSDKHTGPVRALDFNPFQSNLLASGANDSEIYIWDLNNFSNPMTPGTKSQLCEPVEDVSVVAWNRQVQHILASANPSGKAVVWDLRKNEPIIKISDHSNRMHCSGMLWHPEVATQLVLASEDDRLPVIQMWDLRFATSPLKVLENHTRGILSISWSQADPELLLSSAKDNRILCWNPMTGEVVYELPTANQWCFDVQWCPRNPALLSAASFDGHISVYSVMGGSLQTHQHSSIDQISASFDTNDPFGTGQVLPPLQVPQPTAQTTIVPPLTKPPKWVRRPVGASFAFGGKLITFENPKPPQQQVGQPVPRQVVISQVTTETEFLQRSGELQAALHSGSLSSYCQAKINNAPSDSEQDIWRFLMVNFEEEARVKFLRLLGFSKEELDKKISSCVGKNLQPNGHGVDLNDLTEKMQLLSAQRSDESDAAGDDSSTAADFFSQIPKEKPNFHIPVSTDTDGLISQALLVGNFEGAVDLCLNDGRFAEAILLSISGGEELLKKTQQRYLNKQTNSISMLISSVVTQNWRDIVQSCELDNWKEALAALLTYANPEEFAQLCDTLGGRLETEGTEKRSLQACLCYICSGNIDKLVECWTMQRDCSSPLALEDLVEKVMVLRKSIERLRNSEVAVQSAVLADKLILYANLLASQGNLDTAISYLPNSPEQASIKMLRDRLLHAQGTGTQASQTPSQYPRAPTGGATPAPSFTPKPAAAPTQIPTQKTHPQPQYPSAAPSQPPYPPTAHSGATQPPMPSMFSPQAPDTMPPPPTSHIPTPGVPRPTLRPLYPQHPATAPGFPPSQQFHPPSPSLVGPVGFVPGPAMPPSSLTGPPVPPSSAPGGAPMIPNAAPPQPGFIPSTSMPSMQPSSLPGGPMPMFPGASQNQGPALPPTSGVYPPMGPGYPQGGPGAPPAKPFSTPAVPPPPTGFFPWLSSHYEDEGTQEGWNDPPAIRGAPRKKKLPENYTPPAPITAPVMGYPVEAPAPQDHVQVPPGAPQEPSVQLLQQLPAERVEQREIPLEHVTLKTTFDSLVQRCQLAAGDPQTKRKLDDASKRLSHLYDKLRDQALSPSILAGLHEISRCVASRNYLHGLEVHTQIVSSCNFSEVSAFMPILKVLMTIANKLGV</sequence>
<dbReference type="InterPro" id="IPR024298">
    <property type="entry name" value="Sec16_Sec23-bd"/>
</dbReference>
<evidence type="ECO:0000313" key="21">
    <source>
        <dbReference type="RefSeq" id="XP_030629460.1"/>
    </source>
</evidence>
<dbReference type="GeneID" id="115811418"/>
<evidence type="ECO:0000256" key="11">
    <source>
        <dbReference type="ARBA" id="ARBA00023136"/>
    </source>
</evidence>
<feature type="compositionally biased region" description="Pro residues" evidence="18">
    <location>
        <begin position="1018"/>
        <end position="1029"/>
    </location>
</feature>
<dbReference type="InterPro" id="IPR001680">
    <property type="entry name" value="WD40_rpt"/>
</dbReference>
<dbReference type="FunFam" id="1.20.940.10:FF:000001">
    <property type="entry name" value="Protein transport protein Sec31A isoform A"/>
    <property type="match status" value="1"/>
</dbReference>
<keyword evidence="4" id="KW-0813">Transport</keyword>
<feature type="compositionally biased region" description="Polar residues" evidence="18">
    <location>
        <begin position="793"/>
        <end position="804"/>
    </location>
</feature>
<dbReference type="FunFam" id="1.25.40.1030:FF:000011">
    <property type="entry name" value="SEC31 homolog B, COPII coat complex component"/>
    <property type="match status" value="1"/>
</dbReference>
<feature type="region of interest" description="Disordered" evidence="18">
    <location>
        <begin position="1046"/>
        <end position="1072"/>
    </location>
</feature>
<dbReference type="AlphaFoldDB" id="A0A6J2V9C7"/>
<comment type="function">
    <text evidence="13">Component of the coat protein complex II (COPII) which promotes the formation of transport vesicles from the endoplasmic reticulum (ER). The coat has two main functions, the physical deformation of the endoplasmic reticulum membrane into vesicles and the selection of cargo molecules.</text>
</comment>
<dbReference type="GO" id="GO:0005789">
    <property type="term" value="C:endoplasmic reticulum membrane"/>
    <property type="evidence" value="ECO:0007669"/>
    <property type="project" value="UniProtKB-SubCell"/>
</dbReference>
<comment type="similarity">
    <text evidence="3">Belongs to the WD repeat SEC31 family.</text>
</comment>
<evidence type="ECO:0000256" key="9">
    <source>
        <dbReference type="ARBA" id="ARBA00022892"/>
    </source>
</evidence>
<dbReference type="SMART" id="SM00320">
    <property type="entry name" value="WD40"/>
    <property type="match status" value="6"/>
</dbReference>
<dbReference type="InterPro" id="IPR015943">
    <property type="entry name" value="WD40/YVTN_repeat-like_dom_sf"/>
</dbReference>
<evidence type="ECO:0000256" key="12">
    <source>
        <dbReference type="ARBA" id="ARBA00023329"/>
    </source>
</evidence>
<dbReference type="InterPro" id="IPR036322">
    <property type="entry name" value="WD40_repeat_dom_sf"/>
</dbReference>
<evidence type="ECO:0000259" key="19">
    <source>
        <dbReference type="Pfam" id="PF12931"/>
    </source>
</evidence>
<organism evidence="20 21">
    <name type="scientific">Chanos chanos</name>
    <name type="common">Milkfish</name>
    <name type="synonym">Mugil chanos</name>
    <dbReference type="NCBI Taxonomy" id="29144"/>
    <lineage>
        <taxon>Eukaryota</taxon>
        <taxon>Metazoa</taxon>
        <taxon>Chordata</taxon>
        <taxon>Craniata</taxon>
        <taxon>Vertebrata</taxon>
        <taxon>Euteleostomi</taxon>
        <taxon>Actinopterygii</taxon>
        <taxon>Neopterygii</taxon>
        <taxon>Teleostei</taxon>
        <taxon>Ostariophysi</taxon>
        <taxon>Gonorynchiformes</taxon>
        <taxon>Chanidae</taxon>
        <taxon>Chanos</taxon>
    </lineage>
</organism>
<evidence type="ECO:0000256" key="13">
    <source>
        <dbReference type="ARBA" id="ARBA00025471"/>
    </source>
</evidence>